<evidence type="ECO:0000256" key="2">
    <source>
        <dbReference type="SAM" id="Coils"/>
    </source>
</evidence>
<dbReference type="EMBL" id="CP034562">
    <property type="protein sequence ID" value="AZQ62210.1"/>
    <property type="molecule type" value="Genomic_DNA"/>
</dbReference>
<dbReference type="InterPro" id="IPR003423">
    <property type="entry name" value="OMP_efflux"/>
</dbReference>
<dbReference type="SUPFAM" id="SSF56954">
    <property type="entry name" value="Outer membrane efflux proteins (OEP)"/>
    <property type="match status" value="1"/>
</dbReference>
<dbReference type="InterPro" id="IPR010131">
    <property type="entry name" value="MdtP/NodT-like"/>
</dbReference>
<dbReference type="Proteomes" id="UP000267268">
    <property type="component" value="Chromosome 1"/>
</dbReference>
<dbReference type="PANTHER" id="PTHR30203">
    <property type="entry name" value="OUTER MEMBRANE CATION EFFLUX PROTEIN"/>
    <property type="match status" value="1"/>
</dbReference>
<dbReference type="GO" id="GO:0015562">
    <property type="term" value="F:efflux transmembrane transporter activity"/>
    <property type="evidence" value="ECO:0007669"/>
    <property type="project" value="InterPro"/>
</dbReference>
<evidence type="ECO:0000313" key="4">
    <source>
        <dbReference type="EMBL" id="AZQ62210.1"/>
    </source>
</evidence>
<reference evidence="4 5" key="1">
    <citation type="submission" date="2018-12" db="EMBL/GenBank/DDBJ databases">
        <title>Flammeovirga pectinis sp. nov., isolated from the gut of the Korean scallop, Patinopecten yessoensis.</title>
        <authorList>
            <person name="Bae J.-W."/>
            <person name="Jeong Y.-S."/>
            <person name="Kang W."/>
        </authorList>
    </citation>
    <scope>NUCLEOTIDE SEQUENCE [LARGE SCALE GENOMIC DNA]</scope>
    <source>
        <strain evidence="4 5">L12M1</strain>
    </source>
</reference>
<keyword evidence="2" id="KW-0175">Coiled coil</keyword>
<name>A0A3S9P211_9BACT</name>
<dbReference type="OrthoDB" id="1680428at2"/>
<feature type="signal peptide" evidence="3">
    <location>
        <begin position="1"/>
        <end position="21"/>
    </location>
</feature>
<gene>
    <name evidence="4" type="ORF">EI427_08160</name>
</gene>
<protein>
    <submittedName>
        <fullName evidence="4">TolC family protein</fullName>
    </submittedName>
</protein>
<accession>A0A3S9P211</accession>
<dbReference type="KEGG" id="fll:EI427_08160"/>
<comment type="similarity">
    <text evidence="1">Belongs to the outer membrane factor (OMF) (TC 1.B.17) family.</text>
</comment>
<feature type="chain" id="PRO_5019219833" evidence="3">
    <location>
        <begin position="22"/>
        <end position="410"/>
    </location>
</feature>
<evidence type="ECO:0000256" key="1">
    <source>
        <dbReference type="ARBA" id="ARBA00007613"/>
    </source>
</evidence>
<feature type="coiled-coil region" evidence="2">
    <location>
        <begin position="173"/>
        <end position="200"/>
    </location>
</feature>
<evidence type="ECO:0000313" key="5">
    <source>
        <dbReference type="Proteomes" id="UP000267268"/>
    </source>
</evidence>
<dbReference type="Pfam" id="PF02321">
    <property type="entry name" value="OEP"/>
    <property type="match status" value="1"/>
</dbReference>
<dbReference type="RefSeq" id="WP_126613485.1">
    <property type="nucleotide sequence ID" value="NZ_CP034562.1"/>
</dbReference>
<keyword evidence="5" id="KW-1185">Reference proteome</keyword>
<keyword evidence="3" id="KW-0732">Signal</keyword>
<evidence type="ECO:0000256" key="3">
    <source>
        <dbReference type="SAM" id="SignalP"/>
    </source>
</evidence>
<sequence>MKKINYISIAVFMISIMTTQAQNSYLDQYISIALENHFGVQAAAQNIQVQAAGKKEIQGEGISSFDVMYGYGAMPIETKNGPINHKVSAGVMFPWFGTRNQKYEVVNQKVAIAEADKKGTENVVKYKVRALYFKLLQNSKDLVSASENVAILNSFESVAYTQYENSKGSMVDILRVQMEIEEAKNKVKTLQQDSLLLHQNFYLLLNKDIESVVLVDSISFFKEEASIDENPMLKSLEAMQNMYSEEIKAVQKSSAPQIKLSVDYSILGTVQGVSSDNSGKNAIMPMVGLSIPLFNAKKYSGKQEQLRLSNQEVALRKEDTKQQLQIEYLTAQNQYDDAKREFELISKQLIQIDQAIQIQQEAYSVANSQGNAFVELLRLQLQKLGFQFRQHNSKATELEALAKINYITGL</sequence>
<dbReference type="AlphaFoldDB" id="A0A3S9P211"/>
<dbReference type="Gene3D" id="1.20.1600.10">
    <property type="entry name" value="Outer membrane efflux proteins (OEP)"/>
    <property type="match status" value="1"/>
</dbReference>
<organism evidence="4 5">
    <name type="scientific">Flammeovirga pectinis</name>
    <dbReference type="NCBI Taxonomy" id="2494373"/>
    <lineage>
        <taxon>Bacteria</taxon>
        <taxon>Pseudomonadati</taxon>
        <taxon>Bacteroidota</taxon>
        <taxon>Cytophagia</taxon>
        <taxon>Cytophagales</taxon>
        <taxon>Flammeovirgaceae</taxon>
        <taxon>Flammeovirga</taxon>
    </lineage>
</organism>
<proteinExistence type="inferred from homology"/>